<evidence type="ECO:0000313" key="4">
    <source>
        <dbReference type="Proteomes" id="UP001218188"/>
    </source>
</evidence>
<dbReference type="EMBL" id="JARJCM010000128">
    <property type="protein sequence ID" value="KAJ7027199.1"/>
    <property type="molecule type" value="Genomic_DNA"/>
</dbReference>
<reference evidence="3" key="1">
    <citation type="submission" date="2023-03" db="EMBL/GenBank/DDBJ databases">
        <title>Massive genome expansion in bonnet fungi (Mycena s.s.) driven by repeated elements and novel gene families across ecological guilds.</title>
        <authorList>
            <consortium name="Lawrence Berkeley National Laboratory"/>
            <person name="Harder C.B."/>
            <person name="Miyauchi S."/>
            <person name="Viragh M."/>
            <person name="Kuo A."/>
            <person name="Thoen E."/>
            <person name="Andreopoulos B."/>
            <person name="Lu D."/>
            <person name="Skrede I."/>
            <person name="Drula E."/>
            <person name="Henrissat B."/>
            <person name="Morin E."/>
            <person name="Kohler A."/>
            <person name="Barry K."/>
            <person name="LaButti K."/>
            <person name="Morin E."/>
            <person name="Salamov A."/>
            <person name="Lipzen A."/>
            <person name="Mereny Z."/>
            <person name="Hegedus B."/>
            <person name="Baldrian P."/>
            <person name="Stursova M."/>
            <person name="Weitz H."/>
            <person name="Taylor A."/>
            <person name="Grigoriev I.V."/>
            <person name="Nagy L.G."/>
            <person name="Martin F."/>
            <person name="Kauserud H."/>
        </authorList>
    </citation>
    <scope>NUCLEOTIDE SEQUENCE</scope>
    <source>
        <strain evidence="3">CBHHK200</strain>
    </source>
</reference>
<feature type="transmembrane region" description="Helical" evidence="2">
    <location>
        <begin position="623"/>
        <end position="640"/>
    </location>
</feature>
<keyword evidence="4" id="KW-1185">Reference proteome</keyword>
<feature type="transmembrane region" description="Helical" evidence="2">
    <location>
        <begin position="551"/>
        <end position="571"/>
    </location>
</feature>
<dbReference type="Proteomes" id="UP001218188">
    <property type="component" value="Unassembled WGS sequence"/>
</dbReference>
<feature type="region of interest" description="Disordered" evidence="1">
    <location>
        <begin position="216"/>
        <end position="245"/>
    </location>
</feature>
<feature type="transmembrane region" description="Helical" evidence="2">
    <location>
        <begin position="583"/>
        <end position="602"/>
    </location>
</feature>
<feature type="transmembrane region" description="Helical" evidence="2">
    <location>
        <begin position="660"/>
        <end position="680"/>
    </location>
</feature>
<evidence type="ECO:0000313" key="3">
    <source>
        <dbReference type="EMBL" id="KAJ7027199.1"/>
    </source>
</evidence>
<accession>A0AAD6SFW9</accession>
<feature type="compositionally biased region" description="Low complexity" evidence="1">
    <location>
        <begin position="217"/>
        <end position="231"/>
    </location>
</feature>
<keyword evidence="2" id="KW-0472">Membrane</keyword>
<sequence>MINEEPLTRPSVALNGLLCLPGCPGVCGTHDLASVKTLSGCHRSPRAFTAAELSTISHTAGSGLNSAVLDLAPNSFKILFETRGHPLTFSGYLFYSPLRSPRIEKFRPSSITSYPSRPGLSVAVYKPSEIILLIWVFRSKLLPVVHYTYPVLCIDLIFTNPSALKQSRGVDVSTRSTLTLTGTLDGTEAEAPDVCAADCNFKKTRASAQRHKFVIDTSHSPSSSSSSIRRASSAHRTRASMRRTVLSRRGGRSGWCISMGSLDGEVKERNEYKRIKRGNEKEITHPTPFPTTAQVERKLHATKREMPDRRRYTRTARITLRRSKPVERRRRQVPNVAVVRDFSVKPHRQPHTPATGNAIDEVEVADTATAPATIPFPHLRLHPRRSPSCCSWRRWRRQARPRSNASSSSEVVGAQTTGVQRASAKATCQRADEEEVKLREEGVDDGGGDNASRDAQRTDPAASHDTLPPFPFVSTTIVAVVWDHVDDHHPPRPPLTPELARNRYSTRLEFLLLVLTITIFFFTTTAAIFPLSTATSFLSNHDHRRPPSYHYHHLLLLTIMSTTGADLTSAISECESLVNRAYSVFYALFALVGAVVVALCVGRPPRTTSIKRLRHWIRTSSSFFFTTTTTWLFLLTATTMNPSRILVAISECTPLVNPLQLVLCTVALAVGAVVVTIRFGRPPRTTSLKRLRRWIRICELRIIARRTYNRLPPTLAEIRALRPLFRVATIAEFPDSYANDGYGTTYFNADVADETLGAYYEGLITAAEFLAEVRVKVGETVNLPNRQQGYNGCNFRQTHFWLCCFYPKKRKAAEKMSHSLFLDDAPRARLPCSCQPGKVHAEYWWLRDLGSFSEVGGRIRDVLALLGQPDLVRHDLRDAWLMSLVASDKRIVWD</sequence>
<evidence type="ECO:0000256" key="1">
    <source>
        <dbReference type="SAM" id="MobiDB-lite"/>
    </source>
</evidence>
<feature type="compositionally biased region" description="Basic residues" evidence="1">
    <location>
        <begin position="232"/>
        <end position="245"/>
    </location>
</feature>
<feature type="region of interest" description="Disordered" evidence="1">
    <location>
        <begin position="392"/>
        <end position="468"/>
    </location>
</feature>
<gene>
    <name evidence="3" type="ORF">C8F04DRAFT_1267342</name>
</gene>
<feature type="transmembrane region" description="Helical" evidence="2">
    <location>
        <begin position="510"/>
        <end position="531"/>
    </location>
</feature>
<keyword evidence="2" id="KW-0812">Transmembrane</keyword>
<name>A0AAD6SFW9_9AGAR</name>
<feature type="compositionally biased region" description="Polar residues" evidence="1">
    <location>
        <begin position="404"/>
        <end position="420"/>
    </location>
</feature>
<evidence type="ECO:0000256" key="2">
    <source>
        <dbReference type="SAM" id="Phobius"/>
    </source>
</evidence>
<comment type="caution">
    <text evidence="3">The sequence shown here is derived from an EMBL/GenBank/DDBJ whole genome shotgun (WGS) entry which is preliminary data.</text>
</comment>
<proteinExistence type="predicted"/>
<dbReference type="AlphaFoldDB" id="A0AAD6SFW9"/>
<organism evidence="3 4">
    <name type="scientific">Mycena alexandri</name>
    <dbReference type="NCBI Taxonomy" id="1745969"/>
    <lineage>
        <taxon>Eukaryota</taxon>
        <taxon>Fungi</taxon>
        <taxon>Dikarya</taxon>
        <taxon>Basidiomycota</taxon>
        <taxon>Agaricomycotina</taxon>
        <taxon>Agaricomycetes</taxon>
        <taxon>Agaricomycetidae</taxon>
        <taxon>Agaricales</taxon>
        <taxon>Marasmiineae</taxon>
        <taxon>Mycenaceae</taxon>
        <taxon>Mycena</taxon>
    </lineage>
</organism>
<keyword evidence="2" id="KW-1133">Transmembrane helix</keyword>
<protein>
    <submittedName>
        <fullName evidence="3">Uncharacterized protein</fullName>
    </submittedName>
</protein>